<name>A0A2K5VPB7_MACFA</name>
<protein>
    <submittedName>
        <fullName evidence="2">Uncharacterized protein</fullName>
    </submittedName>
</protein>
<keyword evidence="1" id="KW-0472">Membrane</keyword>
<dbReference type="Proteomes" id="UP000233100">
    <property type="component" value="Chromosome 13"/>
</dbReference>
<keyword evidence="1" id="KW-0812">Transmembrane</keyword>
<dbReference type="AlphaFoldDB" id="A0A2K5VPB7"/>
<dbReference type="GeneTree" id="ENSGT00910000146958"/>
<reference evidence="2" key="2">
    <citation type="submission" date="2025-08" db="UniProtKB">
        <authorList>
            <consortium name="Ensembl"/>
        </authorList>
    </citation>
    <scope>IDENTIFICATION</scope>
</reference>
<feature type="transmembrane region" description="Helical" evidence="1">
    <location>
        <begin position="94"/>
        <end position="117"/>
    </location>
</feature>
<reference evidence="2 3" key="1">
    <citation type="submission" date="2013-03" db="EMBL/GenBank/DDBJ databases">
        <authorList>
            <person name="Warren W."/>
            <person name="Wilson R.K."/>
        </authorList>
    </citation>
    <scope>NUCLEOTIDE SEQUENCE</scope>
</reference>
<evidence type="ECO:0000256" key="1">
    <source>
        <dbReference type="SAM" id="Phobius"/>
    </source>
</evidence>
<feature type="transmembrane region" description="Helical" evidence="1">
    <location>
        <begin position="68"/>
        <end position="87"/>
    </location>
</feature>
<keyword evidence="1" id="KW-1133">Transmembrane helix</keyword>
<evidence type="ECO:0000313" key="2">
    <source>
        <dbReference type="Ensembl" id="ENSMFAP00000026641.2"/>
    </source>
</evidence>
<proteinExistence type="predicted"/>
<keyword evidence="3" id="KW-1185">Reference proteome</keyword>
<sequence>MAWAPALSGTDTAQHPPGHEDLLCSARALPLGVAHQGTSLAGGIFLSVNHRHAGPQPPKLFKAEMSRCVFVCICTCVCVSVCVYVCVCTCVRACGIAFLFLSSLPLAWVLLVSHWSYEGEGVVSLCLSYPHCPECRAAMYIWGWGGQGAVPLQGECRARGGPSPAPRAVNVFRVGGGRWSLLCVLGEGWVGPPTWPWGSVVFYTCLLPVQGWERLCEGREGGTAVDNGILSSSPRRGAPNGVTYCVPAYLFVVNI</sequence>
<evidence type="ECO:0000313" key="3">
    <source>
        <dbReference type="Proteomes" id="UP000233100"/>
    </source>
</evidence>
<reference evidence="2" key="3">
    <citation type="submission" date="2025-09" db="UniProtKB">
        <authorList>
            <consortium name="Ensembl"/>
        </authorList>
    </citation>
    <scope>IDENTIFICATION</scope>
</reference>
<dbReference type="Ensembl" id="ENSMFAT00000000823.2">
    <property type="protein sequence ID" value="ENSMFAP00000026641.2"/>
    <property type="gene ID" value="ENSMFAG00000044752.2"/>
</dbReference>
<dbReference type="VEuPathDB" id="HostDB:ENSMFAG00000044752"/>
<accession>A0A2K5VPB7</accession>
<organism evidence="2 3">
    <name type="scientific">Macaca fascicularis</name>
    <name type="common">Crab-eating macaque</name>
    <name type="synonym">Cynomolgus monkey</name>
    <dbReference type="NCBI Taxonomy" id="9541"/>
    <lineage>
        <taxon>Eukaryota</taxon>
        <taxon>Metazoa</taxon>
        <taxon>Chordata</taxon>
        <taxon>Craniata</taxon>
        <taxon>Vertebrata</taxon>
        <taxon>Euteleostomi</taxon>
        <taxon>Mammalia</taxon>
        <taxon>Eutheria</taxon>
        <taxon>Euarchontoglires</taxon>
        <taxon>Primates</taxon>
        <taxon>Haplorrhini</taxon>
        <taxon>Catarrhini</taxon>
        <taxon>Cercopithecidae</taxon>
        <taxon>Cercopithecinae</taxon>
        <taxon>Macaca</taxon>
    </lineage>
</organism>